<gene>
    <name evidence="3" type="ORF">CLODIP_2_CD12423</name>
</gene>
<reference evidence="3 4" key="1">
    <citation type="submission" date="2020-04" db="EMBL/GenBank/DDBJ databases">
        <authorList>
            <person name="Alioto T."/>
            <person name="Alioto T."/>
            <person name="Gomez Garrido J."/>
        </authorList>
    </citation>
    <scope>NUCLEOTIDE SEQUENCE [LARGE SCALE GENOMIC DNA]</scope>
</reference>
<evidence type="ECO:0000256" key="2">
    <source>
        <dbReference type="SAM" id="SignalP"/>
    </source>
</evidence>
<evidence type="ECO:0000313" key="4">
    <source>
        <dbReference type="Proteomes" id="UP000494165"/>
    </source>
</evidence>
<comment type="caution">
    <text evidence="3">The sequence shown here is derived from an EMBL/GenBank/DDBJ whole genome shotgun (WGS) entry which is preliminary data.</text>
</comment>
<protein>
    <submittedName>
        <fullName evidence="3">Uncharacterized protein</fullName>
    </submittedName>
</protein>
<dbReference type="EMBL" id="CADEPI010000018">
    <property type="protein sequence ID" value="CAB3364844.1"/>
    <property type="molecule type" value="Genomic_DNA"/>
</dbReference>
<sequence length="362" mass="38731">MEQRRNNIKVTSALLFLFVSPSWAFFLPFNTEPAARIIVRKQHLLQYPSSRRYVLTQNLQHDQFVGFSPSLKSQGSFIPYYSTNGQVVLNEIVTIQPSQGFPQGIIAVQPIITHGGFLNLGSHGQAAFPAQGLANKAALSFLQSLLGQHLPAAAPAPAEPEAPAAPEPVATEAPTTTVAPETPAQPTITAAPAPAPARPEITVVIVPAPHPAPAYLPQAAPAAPAQTIPQGLFPQGWNFGQNAQQPSVSANDKFLINVPEFNQPKSEATSGNDGAASNYNVVANHKSGADASIGSSFPSFRTHHIKSEQPAAVHNYVYGQKFQHEQPLVGSQATGPAGHYDFGYTTNNHYVAQGRKYRRESS</sequence>
<feature type="chain" id="PRO_5035718969" evidence="2">
    <location>
        <begin position="25"/>
        <end position="362"/>
    </location>
</feature>
<feature type="compositionally biased region" description="Low complexity" evidence="1">
    <location>
        <begin position="167"/>
        <end position="182"/>
    </location>
</feature>
<feature type="signal peptide" evidence="2">
    <location>
        <begin position="1"/>
        <end position="24"/>
    </location>
</feature>
<accession>A0A8S1C9X8</accession>
<evidence type="ECO:0000313" key="3">
    <source>
        <dbReference type="EMBL" id="CAB3364844.1"/>
    </source>
</evidence>
<organism evidence="3 4">
    <name type="scientific">Cloeon dipterum</name>
    <dbReference type="NCBI Taxonomy" id="197152"/>
    <lineage>
        <taxon>Eukaryota</taxon>
        <taxon>Metazoa</taxon>
        <taxon>Ecdysozoa</taxon>
        <taxon>Arthropoda</taxon>
        <taxon>Hexapoda</taxon>
        <taxon>Insecta</taxon>
        <taxon>Pterygota</taxon>
        <taxon>Palaeoptera</taxon>
        <taxon>Ephemeroptera</taxon>
        <taxon>Pisciforma</taxon>
        <taxon>Baetidae</taxon>
        <taxon>Cloeon</taxon>
    </lineage>
</organism>
<name>A0A8S1C9X8_9INSE</name>
<dbReference type="Proteomes" id="UP000494165">
    <property type="component" value="Unassembled WGS sequence"/>
</dbReference>
<keyword evidence="4" id="KW-1185">Reference proteome</keyword>
<dbReference type="AlphaFoldDB" id="A0A8S1C9X8"/>
<feature type="region of interest" description="Disordered" evidence="1">
    <location>
        <begin position="152"/>
        <end position="182"/>
    </location>
</feature>
<keyword evidence="2" id="KW-0732">Signal</keyword>
<evidence type="ECO:0000256" key="1">
    <source>
        <dbReference type="SAM" id="MobiDB-lite"/>
    </source>
</evidence>
<feature type="compositionally biased region" description="Pro residues" evidence="1">
    <location>
        <begin position="157"/>
        <end position="166"/>
    </location>
</feature>
<proteinExistence type="predicted"/>